<dbReference type="EMBL" id="JBJUIK010000015">
    <property type="protein sequence ID" value="KAL3501239.1"/>
    <property type="molecule type" value="Genomic_DNA"/>
</dbReference>
<dbReference type="AlphaFoldDB" id="A0ABD2Y0Y9"/>
<sequence>MIKVQLTFSLLKKCFLGISWCFGYGGSRSFLDWFTKTLLCSGADTVTAAETGSGKTHGYLVPLFDMLCKTGDN</sequence>
<proteinExistence type="predicted"/>
<protein>
    <submittedName>
        <fullName evidence="1">Uncharacterized protein</fullName>
    </submittedName>
</protein>
<reference evidence="1 2" key="1">
    <citation type="submission" date="2024-11" db="EMBL/GenBank/DDBJ databases">
        <title>A near-complete genome assembly of Cinchona calisaya.</title>
        <authorList>
            <person name="Lian D.C."/>
            <person name="Zhao X.W."/>
            <person name="Wei L."/>
        </authorList>
    </citation>
    <scope>NUCLEOTIDE SEQUENCE [LARGE SCALE GENOMIC DNA]</scope>
    <source>
        <tissue evidence="1">Nenye</tissue>
    </source>
</reference>
<dbReference type="Proteomes" id="UP001630127">
    <property type="component" value="Unassembled WGS sequence"/>
</dbReference>
<evidence type="ECO:0000313" key="1">
    <source>
        <dbReference type="EMBL" id="KAL3501239.1"/>
    </source>
</evidence>
<dbReference type="InterPro" id="IPR027417">
    <property type="entry name" value="P-loop_NTPase"/>
</dbReference>
<keyword evidence="2" id="KW-1185">Reference proteome</keyword>
<dbReference type="Gene3D" id="3.40.50.300">
    <property type="entry name" value="P-loop containing nucleotide triphosphate hydrolases"/>
    <property type="match status" value="1"/>
</dbReference>
<organism evidence="1 2">
    <name type="scientific">Cinchona calisaya</name>
    <dbReference type="NCBI Taxonomy" id="153742"/>
    <lineage>
        <taxon>Eukaryota</taxon>
        <taxon>Viridiplantae</taxon>
        <taxon>Streptophyta</taxon>
        <taxon>Embryophyta</taxon>
        <taxon>Tracheophyta</taxon>
        <taxon>Spermatophyta</taxon>
        <taxon>Magnoliopsida</taxon>
        <taxon>eudicotyledons</taxon>
        <taxon>Gunneridae</taxon>
        <taxon>Pentapetalae</taxon>
        <taxon>asterids</taxon>
        <taxon>lamiids</taxon>
        <taxon>Gentianales</taxon>
        <taxon>Rubiaceae</taxon>
        <taxon>Cinchonoideae</taxon>
        <taxon>Cinchoneae</taxon>
        <taxon>Cinchona</taxon>
    </lineage>
</organism>
<comment type="caution">
    <text evidence="1">The sequence shown here is derived from an EMBL/GenBank/DDBJ whole genome shotgun (WGS) entry which is preliminary data.</text>
</comment>
<evidence type="ECO:0000313" key="2">
    <source>
        <dbReference type="Proteomes" id="UP001630127"/>
    </source>
</evidence>
<accession>A0ABD2Y0Y9</accession>
<gene>
    <name evidence="1" type="ORF">ACH5RR_035688</name>
</gene>
<name>A0ABD2Y0Y9_9GENT</name>
<dbReference type="SUPFAM" id="SSF52540">
    <property type="entry name" value="P-loop containing nucleoside triphosphate hydrolases"/>
    <property type="match status" value="1"/>
</dbReference>